<feature type="compositionally biased region" description="Basic residues" evidence="2">
    <location>
        <begin position="1"/>
        <end position="14"/>
    </location>
</feature>
<dbReference type="AlphaFoldDB" id="A0A8H2WJS0"/>
<dbReference type="PROSITE" id="PS50102">
    <property type="entry name" value="RRM"/>
    <property type="match status" value="1"/>
</dbReference>
<dbReference type="InterPro" id="IPR035979">
    <property type="entry name" value="RBD_domain_sf"/>
</dbReference>
<accession>A0A8H2WJS0</accession>
<dbReference type="Proteomes" id="UP000663840">
    <property type="component" value="Unassembled WGS sequence"/>
</dbReference>
<organism evidence="4 5">
    <name type="scientific">Rhizoctonia solani</name>
    <dbReference type="NCBI Taxonomy" id="456999"/>
    <lineage>
        <taxon>Eukaryota</taxon>
        <taxon>Fungi</taxon>
        <taxon>Dikarya</taxon>
        <taxon>Basidiomycota</taxon>
        <taxon>Agaricomycotina</taxon>
        <taxon>Agaricomycetes</taxon>
        <taxon>Cantharellales</taxon>
        <taxon>Ceratobasidiaceae</taxon>
        <taxon>Rhizoctonia</taxon>
    </lineage>
</organism>
<dbReference type="Gene3D" id="3.30.70.330">
    <property type="match status" value="1"/>
</dbReference>
<evidence type="ECO:0000313" key="4">
    <source>
        <dbReference type="EMBL" id="CAE6389423.1"/>
    </source>
</evidence>
<dbReference type="GO" id="GO:0003723">
    <property type="term" value="F:RNA binding"/>
    <property type="evidence" value="ECO:0007669"/>
    <property type="project" value="UniProtKB-UniRule"/>
</dbReference>
<feature type="region of interest" description="Disordered" evidence="2">
    <location>
        <begin position="1"/>
        <end position="30"/>
    </location>
</feature>
<feature type="region of interest" description="Disordered" evidence="2">
    <location>
        <begin position="185"/>
        <end position="206"/>
    </location>
</feature>
<protein>
    <recommendedName>
        <fullName evidence="3">RRM domain-containing protein</fullName>
    </recommendedName>
</protein>
<dbReference type="EMBL" id="CAJMWR010000601">
    <property type="protein sequence ID" value="CAE6389423.1"/>
    <property type="molecule type" value="Genomic_DNA"/>
</dbReference>
<feature type="compositionally biased region" description="Basic and acidic residues" evidence="2">
    <location>
        <begin position="16"/>
        <end position="26"/>
    </location>
</feature>
<dbReference type="InterPro" id="IPR050441">
    <property type="entry name" value="RBM"/>
</dbReference>
<evidence type="ECO:0000256" key="1">
    <source>
        <dbReference type="PROSITE-ProRule" id="PRU00176"/>
    </source>
</evidence>
<comment type="caution">
    <text evidence="4">The sequence shown here is derived from an EMBL/GenBank/DDBJ whole genome shotgun (WGS) entry which is preliminary data.</text>
</comment>
<evidence type="ECO:0000259" key="3">
    <source>
        <dbReference type="PROSITE" id="PS50102"/>
    </source>
</evidence>
<reference evidence="4" key="1">
    <citation type="submission" date="2021-01" db="EMBL/GenBank/DDBJ databases">
        <authorList>
            <person name="Kaushik A."/>
        </authorList>
    </citation>
    <scope>NUCLEOTIDE SEQUENCE</scope>
    <source>
        <strain evidence="4">AG1-1A</strain>
    </source>
</reference>
<dbReference type="Pfam" id="PF00076">
    <property type="entry name" value="RRM_1"/>
    <property type="match status" value="1"/>
</dbReference>
<feature type="domain" description="RRM" evidence="3">
    <location>
        <begin position="115"/>
        <end position="186"/>
    </location>
</feature>
<gene>
    <name evidence="4" type="ORF">RDB_LOCUS29571</name>
</gene>
<feature type="region of interest" description="Disordered" evidence="2">
    <location>
        <begin position="49"/>
        <end position="128"/>
    </location>
</feature>
<proteinExistence type="predicted"/>
<dbReference type="SUPFAM" id="SSF54928">
    <property type="entry name" value="RNA-binding domain, RBD"/>
    <property type="match status" value="1"/>
</dbReference>
<dbReference type="PANTHER" id="PTHR48034">
    <property type="entry name" value="TRANSFORMER-2 SEX-DETERMINING PROTEIN-RELATED"/>
    <property type="match status" value="1"/>
</dbReference>
<name>A0A8H2WJS0_9AGAM</name>
<feature type="compositionally biased region" description="Basic and acidic residues" evidence="2">
    <location>
        <begin position="101"/>
        <end position="110"/>
    </location>
</feature>
<dbReference type="SMART" id="SM00360">
    <property type="entry name" value="RRM"/>
    <property type="match status" value="1"/>
</dbReference>
<evidence type="ECO:0000313" key="5">
    <source>
        <dbReference type="Proteomes" id="UP000663840"/>
    </source>
</evidence>
<dbReference type="InterPro" id="IPR000504">
    <property type="entry name" value="RRM_dom"/>
</dbReference>
<keyword evidence="1" id="KW-0694">RNA-binding</keyword>
<dbReference type="InterPro" id="IPR012677">
    <property type="entry name" value="Nucleotide-bd_a/b_plait_sf"/>
</dbReference>
<sequence length="293" mass="34180">MLSHIRHQTSKTRNQHQIDYRNERGDSNLPTSNLHLPFLIPAWANSTDTTPATAVGGWDTTGNGRAGREPEPEPNTKSNNPAPTPERESRRSRSRSPIRNGTDRRGRDDSSNPGTNLHISGLHPRVTDRQLEDVEKAQVVYDPHTRDSRGFAFVLMHTLEEAEAAITGLNGYVLEGSALRIDKARRGRARTPTPGKYVGPSKYSERSYAPREYDDYRYRRGGDYDDYYNRGFDRRRWYDEDRYGEDRYGGRYERYGSSRSRWDSRDYRDYERDYDYERGSRYNRGGRDDYSRR</sequence>
<evidence type="ECO:0000256" key="2">
    <source>
        <dbReference type="SAM" id="MobiDB-lite"/>
    </source>
</evidence>
<feature type="region of interest" description="Disordered" evidence="2">
    <location>
        <begin position="273"/>
        <end position="293"/>
    </location>
</feature>